<evidence type="ECO:0000256" key="1">
    <source>
        <dbReference type="ARBA" id="ARBA00004141"/>
    </source>
</evidence>
<feature type="transmembrane region" description="Helical" evidence="7">
    <location>
        <begin position="246"/>
        <end position="264"/>
    </location>
</feature>
<keyword evidence="3" id="KW-0813">Transport</keyword>
<evidence type="ECO:0000256" key="5">
    <source>
        <dbReference type="ARBA" id="ARBA00022989"/>
    </source>
</evidence>
<keyword evidence="9" id="KW-1185">Reference proteome</keyword>
<evidence type="ECO:0000256" key="2">
    <source>
        <dbReference type="ARBA" id="ARBA00006690"/>
    </source>
</evidence>
<feature type="transmembrane region" description="Helical" evidence="7">
    <location>
        <begin position="276"/>
        <end position="295"/>
    </location>
</feature>
<evidence type="ECO:0000256" key="7">
    <source>
        <dbReference type="SAM" id="Phobius"/>
    </source>
</evidence>
<dbReference type="GO" id="GO:0016020">
    <property type="term" value="C:membrane"/>
    <property type="evidence" value="ECO:0007669"/>
    <property type="project" value="UniProtKB-SubCell"/>
</dbReference>
<evidence type="ECO:0000313" key="9">
    <source>
        <dbReference type="Proteomes" id="UP001633002"/>
    </source>
</evidence>
<proteinExistence type="inferred from homology"/>
<dbReference type="Proteomes" id="UP001633002">
    <property type="component" value="Unassembled WGS sequence"/>
</dbReference>
<protein>
    <submittedName>
        <fullName evidence="8">Uncharacterized protein</fullName>
    </submittedName>
</protein>
<dbReference type="InterPro" id="IPR013936">
    <property type="entry name" value="CRT-like"/>
</dbReference>
<comment type="caution">
    <text evidence="8">The sequence shown here is derived from an EMBL/GenBank/DDBJ whole genome shotgun (WGS) entry which is preliminary data.</text>
</comment>
<dbReference type="AlphaFoldDB" id="A0ABD3GNV2"/>
<sequence>MPGLALLHGCVPRLSYNPDSIIRSRSGYPQQRSNFQRLASQGFRFHPLKAAQEKSSLIRRVAVRVREDGLLDYLGGGKSGGYRPKSRTTLERSRIIQSRASSRNFVQQETVTIAGRAVTTESLKVLGVAVSTVFLATLNKVMFKMALVPMKEYPFFLAQLTTFGYVLVYFSILYFRYKAGVVTKEMLNLPKGQFVAVGALEALGIATSTAAAAVLPAASIPVLVQTFLVWQLVLSALLLGKKYSKLQIFGCLMVVTGVILVVASGGGAGSVQEIGFLWPLVMVVSSLFQAGASIFKESAFTNARRQLKGGSLDIFVVNSYGSGFQALFVLLLLPFLAKSRGISMGQLVPFFKAGAACFVNAGSLVPGCEGAPLIPILYVLVNMTFNIAALSLMKSSSAIVSSLAVTTSVPLAIYAFTLPLPYLGTPPPMPPGLFFGSAVLVIGLAAYNLAPKVPAKVE</sequence>
<dbReference type="EMBL" id="JBJQOH010000007">
    <property type="protein sequence ID" value="KAL3680157.1"/>
    <property type="molecule type" value="Genomic_DNA"/>
</dbReference>
<dbReference type="PANTHER" id="PTHR31326">
    <property type="entry name" value="PROTEIN CLT2, CHLOROPLASTIC"/>
    <property type="match status" value="1"/>
</dbReference>
<keyword evidence="6 7" id="KW-0472">Membrane</keyword>
<evidence type="ECO:0000256" key="3">
    <source>
        <dbReference type="ARBA" id="ARBA00022448"/>
    </source>
</evidence>
<feature type="transmembrane region" description="Helical" evidence="7">
    <location>
        <begin position="194"/>
        <end position="214"/>
    </location>
</feature>
<feature type="transmembrane region" description="Helical" evidence="7">
    <location>
        <begin position="220"/>
        <end position="239"/>
    </location>
</feature>
<reference evidence="8 9" key="1">
    <citation type="submission" date="2024-09" db="EMBL/GenBank/DDBJ databases">
        <title>Chromosome-scale assembly of Riccia sorocarpa.</title>
        <authorList>
            <person name="Paukszto L."/>
        </authorList>
    </citation>
    <scope>NUCLEOTIDE SEQUENCE [LARGE SCALE GENOMIC DNA]</scope>
    <source>
        <strain evidence="8">LP-2024</strain>
        <tissue evidence="8">Aerial parts of the thallus</tissue>
    </source>
</reference>
<feature type="transmembrane region" description="Helical" evidence="7">
    <location>
        <begin position="432"/>
        <end position="450"/>
    </location>
</feature>
<dbReference type="PANTHER" id="PTHR31326:SF1">
    <property type="entry name" value="PROTEIN CLT2, CHLOROPLASTIC"/>
    <property type="match status" value="1"/>
</dbReference>
<evidence type="ECO:0000313" key="8">
    <source>
        <dbReference type="EMBL" id="KAL3680157.1"/>
    </source>
</evidence>
<feature type="transmembrane region" description="Helical" evidence="7">
    <location>
        <begin position="399"/>
        <end position="420"/>
    </location>
</feature>
<dbReference type="SUPFAM" id="SSF103481">
    <property type="entry name" value="Multidrug resistance efflux transporter EmrE"/>
    <property type="match status" value="1"/>
</dbReference>
<dbReference type="Pfam" id="PF08627">
    <property type="entry name" value="CRT-like"/>
    <property type="match status" value="1"/>
</dbReference>
<dbReference type="InterPro" id="IPR037185">
    <property type="entry name" value="EmrE-like"/>
</dbReference>
<accession>A0ABD3GNV2</accession>
<name>A0ABD3GNV2_9MARC</name>
<feature type="transmembrane region" description="Helical" evidence="7">
    <location>
        <begin position="315"/>
        <end position="337"/>
    </location>
</feature>
<comment type="similarity">
    <text evidence="2">Belongs to the CRT-like transporter family.</text>
</comment>
<keyword evidence="5 7" id="KW-1133">Transmembrane helix</keyword>
<gene>
    <name evidence="8" type="ORF">R1sor_023113</name>
</gene>
<evidence type="ECO:0000256" key="6">
    <source>
        <dbReference type="ARBA" id="ARBA00023136"/>
    </source>
</evidence>
<feature type="transmembrane region" description="Helical" evidence="7">
    <location>
        <begin position="373"/>
        <end position="392"/>
    </location>
</feature>
<organism evidence="8 9">
    <name type="scientific">Riccia sorocarpa</name>
    <dbReference type="NCBI Taxonomy" id="122646"/>
    <lineage>
        <taxon>Eukaryota</taxon>
        <taxon>Viridiplantae</taxon>
        <taxon>Streptophyta</taxon>
        <taxon>Embryophyta</taxon>
        <taxon>Marchantiophyta</taxon>
        <taxon>Marchantiopsida</taxon>
        <taxon>Marchantiidae</taxon>
        <taxon>Marchantiales</taxon>
        <taxon>Ricciaceae</taxon>
        <taxon>Riccia</taxon>
    </lineage>
</organism>
<evidence type="ECO:0000256" key="4">
    <source>
        <dbReference type="ARBA" id="ARBA00022692"/>
    </source>
</evidence>
<comment type="subcellular location">
    <subcellularLocation>
        <location evidence="1">Membrane</location>
        <topology evidence="1">Multi-pass membrane protein</topology>
    </subcellularLocation>
</comment>
<feature type="transmembrane region" description="Helical" evidence="7">
    <location>
        <begin position="155"/>
        <end position="174"/>
    </location>
</feature>
<keyword evidence="4 7" id="KW-0812">Transmembrane</keyword>